<dbReference type="OrthoDB" id="2131401at2759"/>
<evidence type="ECO:0000256" key="4">
    <source>
        <dbReference type="ARBA" id="ARBA00022989"/>
    </source>
</evidence>
<dbReference type="Pfam" id="PF10190">
    <property type="entry name" value="Tmemb_170"/>
    <property type="match status" value="1"/>
</dbReference>
<keyword evidence="8" id="KW-1185">Reference proteome</keyword>
<dbReference type="AlphaFoldDB" id="A0A9P0QKH5"/>
<keyword evidence="4 6" id="KW-1133">Transmembrane helix</keyword>
<evidence type="ECO:0000256" key="5">
    <source>
        <dbReference type="ARBA" id="ARBA00023136"/>
    </source>
</evidence>
<comment type="caution">
    <text evidence="7">The sequence shown here is derived from an EMBL/GenBank/DDBJ whole genome shotgun (WGS) entry which is preliminary data.</text>
</comment>
<comment type="subcellular location">
    <subcellularLocation>
        <location evidence="1">Membrane</location>
        <topology evidence="1">Multi-pass membrane protein</topology>
    </subcellularLocation>
</comment>
<evidence type="ECO:0000313" key="7">
    <source>
        <dbReference type="EMBL" id="CAH2350811.1"/>
    </source>
</evidence>
<protein>
    <submittedName>
        <fullName evidence="7">Uncharacterized protein</fullName>
    </submittedName>
</protein>
<sequence length="158" mass="17611">MVKIFVSSSNVPIGYVVPRFPSIFWPLGAQSDEFHASYLYFARDMWRFTFYWTIVMFAGFYYFTGLLAGLIYLRNRVRNSKPSSISALMLVESVAIVFIYTSVGVTQGVIVGAIVGLLLSSVYKAGSLYMSSWIPFVWSIAGILFNVGSSYSLSSVVL</sequence>
<dbReference type="PANTHER" id="PTHR22779:SF6">
    <property type="entry name" value="SD17342P"/>
    <property type="match status" value="1"/>
</dbReference>
<dbReference type="Proteomes" id="UP000837801">
    <property type="component" value="Unassembled WGS sequence"/>
</dbReference>
<evidence type="ECO:0000256" key="2">
    <source>
        <dbReference type="ARBA" id="ARBA00006325"/>
    </source>
</evidence>
<keyword evidence="5 6" id="KW-0472">Membrane</keyword>
<evidence type="ECO:0000256" key="3">
    <source>
        <dbReference type="ARBA" id="ARBA00022692"/>
    </source>
</evidence>
<dbReference type="InterPro" id="IPR019334">
    <property type="entry name" value="TMEM170A/B/YPR153W-like"/>
</dbReference>
<gene>
    <name evidence="7" type="ORF">CLIB1423_02S05710</name>
</gene>
<evidence type="ECO:0000313" key="8">
    <source>
        <dbReference type="Proteomes" id="UP000837801"/>
    </source>
</evidence>
<accession>A0A9P0QKH5</accession>
<dbReference type="GO" id="GO:0016020">
    <property type="term" value="C:membrane"/>
    <property type="evidence" value="ECO:0007669"/>
    <property type="project" value="UniProtKB-SubCell"/>
</dbReference>
<keyword evidence="3 6" id="KW-0812">Transmembrane</keyword>
<name>A0A9P0QKH5_9ASCO</name>
<dbReference type="PANTHER" id="PTHR22779">
    <property type="entry name" value="SD17342P"/>
    <property type="match status" value="1"/>
</dbReference>
<dbReference type="EMBL" id="CAKXYY010000002">
    <property type="protein sequence ID" value="CAH2350811.1"/>
    <property type="molecule type" value="Genomic_DNA"/>
</dbReference>
<reference evidence="7" key="1">
    <citation type="submission" date="2022-03" db="EMBL/GenBank/DDBJ databases">
        <authorList>
            <person name="Legras J.-L."/>
            <person name="Devillers H."/>
            <person name="Grondin C."/>
        </authorList>
    </citation>
    <scope>NUCLEOTIDE SEQUENCE</scope>
    <source>
        <strain evidence="7">CLIB 1423</strain>
    </source>
</reference>
<evidence type="ECO:0000256" key="6">
    <source>
        <dbReference type="SAM" id="Phobius"/>
    </source>
</evidence>
<organism evidence="7 8">
    <name type="scientific">[Candida] railenensis</name>
    <dbReference type="NCBI Taxonomy" id="45579"/>
    <lineage>
        <taxon>Eukaryota</taxon>
        <taxon>Fungi</taxon>
        <taxon>Dikarya</taxon>
        <taxon>Ascomycota</taxon>
        <taxon>Saccharomycotina</taxon>
        <taxon>Pichiomycetes</taxon>
        <taxon>Debaryomycetaceae</taxon>
        <taxon>Kurtzmaniella</taxon>
    </lineage>
</organism>
<comment type="similarity">
    <text evidence="2">Belongs to the TMEM170 family.</text>
</comment>
<feature type="transmembrane region" description="Helical" evidence="6">
    <location>
        <begin position="133"/>
        <end position="153"/>
    </location>
</feature>
<evidence type="ECO:0000256" key="1">
    <source>
        <dbReference type="ARBA" id="ARBA00004141"/>
    </source>
</evidence>
<proteinExistence type="inferred from homology"/>
<feature type="transmembrane region" description="Helical" evidence="6">
    <location>
        <begin position="50"/>
        <end position="73"/>
    </location>
</feature>